<dbReference type="VEuPathDB" id="FungiDB:H257_01679"/>
<dbReference type="Proteomes" id="UP000285712">
    <property type="component" value="Unassembled WGS sequence"/>
</dbReference>
<dbReference type="EMBL" id="QUTH01003382">
    <property type="protein sequence ID" value="RHZ19758.1"/>
    <property type="molecule type" value="Genomic_DNA"/>
</dbReference>
<dbReference type="PANTHER" id="PTHR15688">
    <property type="entry name" value="KINETOCHORE-ASSOCIATED PROTEIN 1"/>
    <property type="match status" value="1"/>
</dbReference>
<feature type="domain" description="RZZ complex subunit KNTC1/ROD C-terminal" evidence="1">
    <location>
        <begin position="956"/>
        <end position="1256"/>
    </location>
</feature>
<dbReference type="GO" id="GO:0005737">
    <property type="term" value="C:cytoplasm"/>
    <property type="evidence" value="ECO:0007669"/>
    <property type="project" value="TreeGrafter"/>
</dbReference>
<dbReference type="InterPro" id="IPR055403">
    <property type="entry name" value="ARM_KNTC1_1st"/>
</dbReference>
<dbReference type="GO" id="GO:0000070">
    <property type="term" value="P:mitotic sister chromatid segregation"/>
    <property type="evidence" value="ECO:0007669"/>
    <property type="project" value="TreeGrafter"/>
</dbReference>
<dbReference type="GO" id="GO:1903394">
    <property type="term" value="P:protein localization to kinetochore involved in kinetochore assembly"/>
    <property type="evidence" value="ECO:0007669"/>
    <property type="project" value="TreeGrafter"/>
</dbReference>
<dbReference type="PANTHER" id="PTHR15688:SF1">
    <property type="entry name" value="KINETOCHORE-ASSOCIATED PROTEIN 1"/>
    <property type="match status" value="1"/>
</dbReference>
<protein>
    <submittedName>
        <fullName evidence="4">Uncharacterized protein</fullName>
    </submittedName>
</protein>
<evidence type="ECO:0000313" key="3">
    <source>
        <dbReference type="EMBL" id="RHY99096.1"/>
    </source>
</evidence>
<dbReference type="EMBL" id="QUTG01001646">
    <property type="protein sequence ID" value="RHY99096.1"/>
    <property type="molecule type" value="Genomic_DNA"/>
</dbReference>
<name>A0A418EVV7_APHAT</name>
<dbReference type="InterPro" id="IPR052802">
    <property type="entry name" value="KNTC1"/>
</dbReference>
<dbReference type="InterPro" id="IPR019527">
    <property type="entry name" value="RZZ-complex_KNTC1/ROD_C"/>
</dbReference>
<dbReference type="GO" id="GO:1990423">
    <property type="term" value="C:RZZ complex"/>
    <property type="evidence" value="ECO:0007669"/>
    <property type="project" value="TreeGrafter"/>
</dbReference>
<evidence type="ECO:0000259" key="1">
    <source>
        <dbReference type="Pfam" id="PF10493"/>
    </source>
</evidence>
<organism evidence="4 5">
    <name type="scientific">Aphanomyces astaci</name>
    <name type="common">Crayfish plague agent</name>
    <dbReference type="NCBI Taxonomy" id="112090"/>
    <lineage>
        <taxon>Eukaryota</taxon>
        <taxon>Sar</taxon>
        <taxon>Stramenopiles</taxon>
        <taxon>Oomycota</taxon>
        <taxon>Saprolegniomycetes</taxon>
        <taxon>Saprolegniales</taxon>
        <taxon>Verrucalvaceae</taxon>
        <taxon>Aphanomyces</taxon>
    </lineage>
</organism>
<feature type="domain" description="KNTC1 first ARM-repeats" evidence="2">
    <location>
        <begin position="196"/>
        <end position="289"/>
    </location>
</feature>
<accession>A0A418EVV7</accession>
<gene>
    <name evidence="3" type="ORF">DYB35_009416</name>
    <name evidence="4" type="ORF">DYB37_009300</name>
</gene>
<comment type="caution">
    <text evidence="4">The sequence shown here is derived from an EMBL/GenBank/DDBJ whole genome shotgun (WGS) entry which is preliminary data.</text>
</comment>
<evidence type="ECO:0000313" key="6">
    <source>
        <dbReference type="Proteomes" id="UP000285712"/>
    </source>
</evidence>
<proteinExistence type="predicted"/>
<sequence>MEFLYEHSVSPQVIQSSACFAHDPWKVAISTTVGPQSSSAFVDVSIVSVAFKGPRELVAPVSIKACGSFPYTSAFLFSDGVDGLVVGAFTRRNAAVFRINVGPDHDLPCPSTAAAADGFHATTSSTTAALDDLFQRAQQDHPRLSSISRDEFQTTLWAALDANPDLVTPCLAQTFPQTKYLDWLMEDLSEWTPDDATVSAQHARWISFQLMSNSTKFSAPLWHEFRTANLVTILHLLLSQGAMGRLQILWRRHVCLELVDAFSVQSLPLDVPAATVTHWIRHEVLPVHQYFNVPVDKLALGIVERAKVMATEGDIEGALLWTTVVCPQLLPPERLWKQSKAHEHDPARQVHIQLQQLVYLVLQVADMLPTELTNHVEPFLAITSKSALDDVLVDYVMEKAAEIPVLAAPLKWTVAVEVVQFGLLYLDTIPHMGQALLSFVSSLLAQSPSHRGFERVVNTTLQLALRQVHQLRTLYDVPLSMEAFQARSQHPQILLPLLQPWLDALRQPAPSLKRKRHIPTTTVAVVSRHMSIEGTNALTRTQQCSLLLGMPTGEFRAFLGVQAASIGDVDQALRFARNTNATAMKQVAVALLKSMVVSSQISHRGLRLARDLLVNCVTHESCTTTMDQDVTLLKQVALLCSIHDHTTDQSDTRDELFQTYLPWRIYEHWYREAAVTLKSSVLPLAMTYAMSQQHPAATTESIALSAKQLISYLVDVQAPQLALSVLLSAPVIPDDAVEAFRSDRRDHKAIQDVVPLLLDATSLDLYCALEFTRQYNIPDSVPCLLYVKALLLTSSDYKSQIVGVLEDVHEHELIPLLLSVLPKLSGTDYDRLLFVFNLLQKSAYTEQDEVQNRVQVLHFLQHYTPQLCFHAIMSDPWSVLASQLTAATVITTAEWLSKKIPRSSFAISAVQFALDMSQQPGHPKTQRLQQTLVQLQTTECWNAMSQEFDGAALPEPQDSPKKLIELVYFKYGQQAWTTQTSVVHDAALKIATLNDADLATIQHEIRWKWLSARHTKPPTQQTVWNYLTDDDEDARLGRLLYISWTGDPNVLHELVKYACDPVPRAGLTYRVKYRALQIVQQIADTFQLETETLIPDSMAVPLSELKQSCRLLVMFEELQHPHSLASFVKSDKESLVRGLWREHYHDPAVVILISELMVSYAIANDSLWHRVLQQMVSLSMFPTLFHLLRPLIRQFPSVDLTPFFEQTIRWPLQHMDKDIVPANVECILEEIVFLIQQCPFIQSLNVVDIVQLLHTMSTQFETFSQYAVQSAFGIPQVAARTALLCHLCDTNHAYVVPIFEYLANLSPLDVVDADFFASYIVSHPQAQQTLVQSVYGQRYCEWIARRPDTSAMDHALAFLYVFFKGFILTGACLNDVVVAGWNTADSTTRTT</sequence>
<dbReference type="Pfam" id="PF24520">
    <property type="entry name" value="ARM_KNTC1_1st"/>
    <property type="match status" value="1"/>
</dbReference>
<dbReference type="GO" id="GO:0005828">
    <property type="term" value="C:kinetochore microtubule"/>
    <property type="evidence" value="ECO:0007669"/>
    <property type="project" value="TreeGrafter"/>
</dbReference>
<evidence type="ECO:0000259" key="2">
    <source>
        <dbReference type="Pfam" id="PF24520"/>
    </source>
</evidence>
<evidence type="ECO:0000313" key="4">
    <source>
        <dbReference type="EMBL" id="RHZ19758.1"/>
    </source>
</evidence>
<dbReference type="GO" id="GO:0007094">
    <property type="term" value="P:mitotic spindle assembly checkpoint signaling"/>
    <property type="evidence" value="ECO:0007669"/>
    <property type="project" value="TreeGrafter"/>
</dbReference>
<dbReference type="GO" id="GO:0031267">
    <property type="term" value="F:small GTPase binding"/>
    <property type="evidence" value="ECO:0007669"/>
    <property type="project" value="TreeGrafter"/>
</dbReference>
<dbReference type="Pfam" id="PF10493">
    <property type="entry name" value="Rod_C"/>
    <property type="match status" value="1"/>
</dbReference>
<reference evidence="5 6" key="1">
    <citation type="submission" date="2018-08" db="EMBL/GenBank/DDBJ databases">
        <title>Aphanomyces genome sequencing and annotation.</title>
        <authorList>
            <person name="Minardi D."/>
            <person name="Oidtmann B."/>
            <person name="Van Der Giezen M."/>
            <person name="Studholme D.J."/>
        </authorList>
    </citation>
    <scope>NUCLEOTIDE SEQUENCE [LARGE SCALE GENOMIC DNA]</scope>
    <source>
        <strain evidence="4 5">Da</strain>
        <strain evidence="3 6">Sv</strain>
    </source>
</reference>
<dbReference type="Proteomes" id="UP000285430">
    <property type="component" value="Unassembled WGS sequence"/>
</dbReference>
<evidence type="ECO:0000313" key="5">
    <source>
        <dbReference type="Proteomes" id="UP000285430"/>
    </source>
</evidence>